<dbReference type="EMBL" id="JBFXLQ010000053">
    <property type="protein sequence ID" value="KAL2863316.1"/>
    <property type="molecule type" value="Genomic_DNA"/>
</dbReference>
<keyword evidence="1" id="KW-0812">Transmembrane</keyword>
<comment type="caution">
    <text evidence="2">The sequence shown here is derived from an EMBL/GenBank/DDBJ whole genome shotgun (WGS) entry which is preliminary data.</text>
</comment>
<keyword evidence="3" id="KW-1185">Reference proteome</keyword>
<keyword evidence="1" id="KW-1133">Transmembrane helix</keyword>
<accession>A0ABR4LFJ1</accession>
<evidence type="ECO:0000256" key="1">
    <source>
        <dbReference type="SAM" id="Phobius"/>
    </source>
</evidence>
<name>A0ABR4LFJ1_9EURO</name>
<organism evidence="2 3">
    <name type="scientific">Aspergillus lucknowensis</name>
    <dbReference type="NCBI Taxonomy" id="176173"/>
    <lineage>
        <taxon>Eukaryota</taxon>
        <taxon>Fungi</taxon>
        <taxon>Dikarya</taxon>
        <taxon>Ascomycota</taxon>
        <taxon>Pezizomycotina</taxon>
        <taxon>Eurotiomycetes</taxon>
        <taxon>Eurotiomycetidae</taxon>
        <taxon>Eurotiales</taxon>
        <taxon>Aspergillaceae</taxon>
        <taxon>Aspergillus</taxon>
        <taxon>Aspergillus subgen. Nidulantes</taxon>
    </lineage>
</organism>
<dbReference type="Proteomes" id="UP001610432">
    <property type="component" value="Unassembled WGS sequence"/>
</dbReference>
<proteinExistence type="predicted"/>
<keyword evidence="1" id="KW-0472">Membrane</keyword>
<dbReference type="RefSeq" id="XP_070882295.1">
    <property type="nucleotide sequence ID" value="XM_071026381.1"/>
</dbReference>
<feature type="transmembrane region" description="Helical" evidence="1">
    <location>
        <begin position="176"/>
        <end position="193"/>
    </location>
</feature>
<gene>
    <name evidence="2" type="ORF">BJX67DRAFT_262844</name>
</gene>
<reference evidence="2 3" key="1">
    <citation type="submission" date="2024-07" db="EMBL/GenBank/DDBJ databases">
        <title>Section-level genome sequencing and comparative genomics of Aspergillus sections Usti and Cavernicolus.</title>
        <authorList>
            <consortium name="Lawrence Berkeley National Laboratory"/>
            <person name="Nybo J.L."/>
            <person name="Vesth T.C."/>
            <person name="Theobald S."/>
            <person name="Frisvad J.C."/>
            <person name="Larsen T.O."/>
            <person name="Kjaerboelling I."/>
            <person name="Rothschild-Mancinelli K."/>
            <person name="Lyhne E.K."/>
            <person name="Kogle M.E."/>
            <person name="Barry K."/>
            <person name="Clum A."/>
            <person name="Na H."/>
            <person name="Ledsgaard L."/>
            <person name="Lin J."/>
            <person name="Lipzen A."/>
            <person name="Kuo A."/>
            <person name="Riley R."/>
            <person name="Mondo S."/>
            <person name="Labutti K."/>
            <person name="Haridas S."/>
            <person name="Pangalinan J."/>
            <person name="Salamov A.A."/>
            <person name="Simmons B.A."/>
            <person name="Magnuson J.K."/>
            <person name="Chen J."/>
            <person name="Drula E."/>
            <person name="Henrissat B."/>
            <person name="Wiebenga A."/>
            <person name="Lubbers R.J."/>
            <person name="Gomes A.C."/>
            <person name="Macurrencykelacurrency M.R."/>
            <person name="Stajich J."/>
            <person name="Grigoriev I.V."/>
            <person name="Mortensen U.H."/>
            <person name="De Vries R.P."/>
            <person name="Baker S.E."/>
            <person name="Andersen M.R."/>
        </authorList>
    </citation>
    <scope>NUCLEOTIDE SEQUENCE [LARGE SCALE GENOMIC DNA]</scope>
    <source>
        <strain evidence="2 3">CBS 449.75</strain>
    </source>
</reference>
<evidence type="ECO:0000313" key="3">
    <source>
        <dbReference type="Proteomes" id="UP001610432"/>
    </source>
</evidence>
<sequence>MTPHRTPWPGTVMTIQLLRENITSRSPMVLLFSFLILLLRQYLPPSPQHLYSTPICKHRATFPSVSTQLSSQLQLSIIGDAMATIQLARPMIRYFSVHRPQQASRASRFIATSCLVSAVVLPFVPPALESSREKNKGYPNHNRILLSVSMLAESPPRTSRLSIGAGFRSLKRRTPMGILFFISNTLASFWFLLHSRASRCCMYYSVIRCIIIILRSGWSALLAFFVPGDQLDFIRNLHVLKGLVHE</sequence>
<protein>
    <submittedName>
        <fullName evidence="2">Uncharacterized protein</fullName>
    </submittedName>
</protein>
<evidence type="ECO:0000313" key="2">
    <source>
        <dbReference type="EMBL" id="KAL2863316.1"/>
    </source>
</evidence>
<dbReference type="GeneID" id="98141453"/>
<feature type="transmembrane region" description="Helical" evidence="1">
    <location>
        <begin position="205"/>
        <end position="226"/>
    </location>
</feature>